<dbReference type="Proteomes" id="UP000317909">
    <property type="component" value="Chromosome"/>
</dbReference>
<keyword evidence="4" id="KW-1185">Reference proteome</keyword>
<dbReference type="InterPro" id="IPR036291">
    <property type="entry name" value="NAD(P)-bd_dom_sf"/>
</dbReference>
<dbReference type="InterPro" id="IPR052515">
    <property type="entry name" value="Gfo/Idh/MocA_Oxidoreductase"/>
</dbReference>
<dbReference type="Pfam" id="PF01408">
    <property type="entry name" value="GFO_IDH_MocA"/>
    <property type="match status" value="1"/>
</dbReference>
<evidence type="ECO:0000259" key="2">
    <source>
        <dbReference type="Pfam" id="PF22725"/>
    </source>
</evidence>
<keyword evidence="3" id="KW-0560">Oxidoreductase</keyword>
<organism evidence="3 4">
    <name type="scientific">Lacipirellula limnantheis</name>
    <dbReference type="NCBI Taxonomy" id="2528024"/>
    <lineage>
        <taxon>Bacteria</taxon>
        <taxon>Pseudomonadati</taxon>
        <taxon>Planctomycetota</taxon>
        <taxon>Planctomycetia</taxon>
        <taxon>Pirellulales</taxon>
        <taxon>Lacipirellulaceae</taxon>
        <taxon>Lacipirellula</taxon>
    </lineage>
</organism>
<dbReference type="InterPro" id="IPR000683">
    <property type="entry name" value="Gfo/Idh/MocA-like_OxRdtase_N"/>
</dbReference>
<evidence type="ECO:0000313" key="3">
    <source>
        <dbReference type="EMBL" id="QDT72821.1"/>
    </source>
</evidence>
<dbReference type="GO" id="GO:0000166">
    <property type="term" value="F:nucleotide binding"/>
    <property type="evidence" value="ECO:0007669"/>
    <property type="project" value="InterPro"/>
</dbReference>
<protein>
    <submittedName>
        <fullName evidence="3">Glucose--fructose oxidoreductase</fullName>
        <ecNumber evidence="3">1.1.99.28</ecNumber>
    </submittedName>
</protein>
<accession>A0A517TWS9</accession>
<dbReference type="KEGG" id="llh:I41_20060"/>
<sequence>MAIGFGIVGAGMISRFHAKAIQEVKGAKLVACADRSFEKSQALANEFGCKPYHSVEAMLDNPAVDAVTIATPSGAHMEPAVIAAKAGKHVIVEKPLEITLKRCDKIIDACDKAGVKLAAIFPSRFHDSAKLMKGAVDAQRFGRITLGDAYVKWFRTQQYYDSGAWRGTWSLDGGGALMNQAVHTVDLLSWLMGPVAEVQAFTATLAHDRIEVEDVAAAALRFESGALGVIEATTAAFPGYLKRIELHGSEGSAVLEEEDIKSWDFAKKLRTDAAVHRQMASSKSTGGGAADPAAIGHHGHTLQIQDFVDAIRKDRAPAVDGPEGRKSIEIILAIYQSAKTGRKVTLPLKGDPKIAKD</sequence>
<evidence type="ECO:0000313" key="4">
    <source>
        <dbReference type="Proteomes" id="UP000317909"/>
    </source>
</evidence>
<dbReference type="PANTHER" id="PTHR43249">
    <property type="entry name" value="UDP-N-ACETYL-2-AMINO-2-DEOXY-D-GLUCURONATE OXIDASE"/>
    <property type="match status" value="1"/>
</dbReference>
<dbReference type="InterPro" id="IPR055170">
    <property type="entry name" value="GFO_IDH_MocA-like_dom"/>
</dbReference>
<feature type="domain" description="Gfo/Idh/MocA-like oxidoreductase N-terminal" evidence="1">
    <location>
        <begin position="4"/>
        <end position="118"/>
    </location>
</feature>
<gene>
    <name evidence="3" type="primary">gfo_2</name>
    <name evidence="3" type="ORF">I41_20060</name>
</gene>
<dbReference type="OrthoDB" id="9815825at2"/>
<dbReference type="SUPFAM" id="SSF55347">
    <property type="entry name" value="Glyceraldehyde-3-phosphate dehydrogenase-like, C-terminal domain"/>
    <property type="match status" value="1"/>
</dbReference>
<name>A0A517TWS9_9BACT</name>
<dbReference type="PANTHER" id="PTHR43249:SF1">
    <property type="entry name" value="D-GLUCOSIDE 3-DEHYDROGENASE"/>
    <property type="match status" value="1"/>
</dbReference>
<dbReference type="Pfam" id="PF22725">
    <property type="entry name" value="GFO_IDH_MocA_C3"/>
    <property type="match status" value="1"/>
</dbReference>
<feature type="domain" description="GFO/IDH/MocA-like oxidoreductase" evidence="2">
    <location>
        <begin position="132"/>
        <end position="253"/>
    </location>
</feature>
<dbReference type="EMBL" id="CP036339">
    <property type="protein sequence ID" value="QDT72821.1"/>
    <property type="molecule type" value="Genomic_DNA"/>
</dbReference>
<dbReference type="AlphaFoldDB" id="A0A517TWS9"/>
<evidence type="ECO:0000259" key="1">
    <source>
        <dbReference type="Pfam" id="PF01408"/>
    </source>
</evidence>
<dbReference type="RefSeq" id="WP_145432350.1">
    <property type="nucleotide sequence ID" value="NZ_CP036339.1"/>
</dbReference>
<dbReference type="EC" id="1.1.99.28" evidence="3"/>
<dbReference type="Gene3D" id="3.30.360.10">
    <property type="entry name" value="Dihydrodipicolinate Reductase, domain 2"/>
    <property type="match status" value="1"/>
</dbReference>
<proteinExistence type="predicted"/>
<dbReference type="SUPFAM" id="SSF51735">
    <property type="entry name" value="NAD(P)-binding Rossmann-fold domains"/>
    <property type="match status" value="1"/>
</dbReference>
<dbReference type="Gene3D" id="3.40.50.720">
    <property type="entry name" value="NAD(P)-binding Rossmann-like Domain"/>
    <property type="match status" value="1"/>
</dbReference>
<dbReference type="GO" id="GO:0047061">
    <property type="term" value="F:glucose-fructose oxidoreductase activity"/>
    <property type="evidence" value="ECO:0007669"/>
    <property type="project" value="UniProtKB-EC"/>
</dbReference>
<reference evidence="3 4" key="1">
    <citation type="submission" date="2019-02" db="EMBL/GenBank/DDBJ databases">
        <title>Deep-cultivation of Planctomycetes and their phenomic and genomic characterization uncovers novel biology.</title>
        <authorList>
            <person name="Wiegand S."/>
            <person name="Jogler M."/>
            <person name="Boedeker C."/>
            <person name="Pinto D."/>
            <person name="Vollmers J."/>
            <person name="Rivas-Marin E."/>
            <person name="Kohn T."/>
            <person name="Peeters S.H."/>
            <person name="Heuer A."/>
            <person name="Rast P."/>
            <person name="Oberbeckmann S."/>
            <person name="Bunk B."/>
            <person name="Jeske O."/>
            <person name="Meyerdierks A."/>
            <person name="Storesund J.E."/>
            <person name="Kallscheuer N."/>
            <person name="Luecker S."/>
            <person name="Lage O.M."/>
            <person name="Pohl T."/>
            <person name="Merkel B.J."/>
            <person name="Hornburger P."/>
            <person name="Mueller R.-W."/>
            <person name="Bruemmer F."/>
            <person name="Labrenz M."/>
            <person name="Spormann A.M."/>
            <person name="Op den Camp H."/>
            <person name="Overmann J."/>
            <person name="Amann R."/>
            <person name="Jetten M.S.M."/>
            <person name="Mascher T."/>
            <person name="Medema M.H."/>
            <person name="Devos D.P."/>
            <person name="Kaster A.-K."/>
            <person name="Ovreas L."/>
            <person name="Rohde M."/>
            <person name="Galperin M.Y."/>
            <person name="Jogler C."/>
        </authorList>
    </citation>
    <scope>NUCLEOTIDE SEQUENCE [LARGE SCALE GENOMIC DNA]</scope>
    <source>
        <strain evidence="3 4">I41</strain>
    </source>
</reference>